<dbReference type="InterPro" id="IPR036163">
    <property type="entry name" value="HMA_dom_sf"/>
</dbReference>
<proteinExistence type="predicted"/>
<keyword evidence="3" id="KW-0808">Transferase</keyword>
<feature type="domain" description="HMA" evidence="8">
    <location>
        <begin position="489"/>
        <end position="555"/>
    </location>
</feature>
<evidence type="ECO:0000256" key="6">
    <source>
        <dbReference type="ARBA" id="ARBA00022840"/>
    </source>
</evidence>
<evidence type="ECO:0000313" key="9">
    <source>
        <dbReference type="EMBL" id="KAL3514676.1"/>
    </source>
</evidence>
<dbReference type="InterPro" id="IPR043001">
    <property type="entry name" value="IP5_2-K_N_lobe"/>
</dbReference>
<dbReference type="InterPro" id="IPR009286">
    <property type="entry name" value="Ins_P5_2-kin"/>
</dbReference>
<name>A0ABD2Z767_9GENT</name>
<evidence type="ECO:0000256" key="5">
    <source>
        <dbReference type="ARBA" id="ARBA00022777"/>
    </source>
</evidence>
<dbReference type="EC" id="2.7.1.158" evidence="2"/>
<comment type="subcellular location">
    <subcellularLocation>
        <location evidence="1">Membrane</location>
        <topology evidence="1">Peripheral membrane protein</topology>
    </subcellularLocation>
</comment>
<dbReference type="InterPro" id="IPR025753">
    <property type="entry name" value="AAA_N_dom"/>
</dbReference>
<gene>
    <name evidence="9" type="ORF">ACH5RR_027393</name>
</gene>
<evidence type="ECO:0000259" key="8">
    <source>
        <dbReference type="PROSITE" id="PS50846"/>
    </source>
</evidence>
<keyword evidence="5" id="KW-0418">Kinase</keyword>
<dbReference type="PANTHER" id="PTHR14456">
    <property type="entry name" value="INOSITOL POLYPHOSPHATE KINASE 1"/>
    <property type="match status" value="1"/>
</dbReference>
<evidence type="ECO:0000256" key="7">
    <source>
        <dbReference type="ARBA" id="ARBA00029574"/>
    </source>
</evidence>
<keyword evidence="4" id="KW-0547">Nucleotide-binding</keyword>
<dbReference type="GO" id="GO:0009626">
    <property type="term" value="P:plant-type hypersensitive response"/>
    <property type="evidence" value="ECO:0007669"/>
    <property type="project" value="UniProtKB-KW"/>
</dbReference>
<dbReference type="GO" id="GO:0035299">
    <property type="term" value="F:inositol-1,3,4,5,6-pentakisphosphate 2-kinase activity"/>
    <property type="evidence" value="ECO:0007669"/>
    <property type="project" value="UniProtKB-EC"/>
</dbReference>
<dbReference type="InterPro" id="IPR006121">
    <property type="entry name" value="HMA_dom"/>
</dbReference>
<organism evidence="9 10">
    <name type="scientific">Cinchona calisaya</name>
    <dbReference type="NCBI Taxonomy" id="153742"/>
    <lineage>
        <taxon>Eukaryota</taxon>
        <taxon>Viridiplantae</taxon>
        <taxon>Streptophyta</taxon>
        <taxon>Embryophyta</taxon>
        <taxon>Tracheophyta</taxon>
        <taxon>Spermatophyta</taxon>
        <taxon>Magnoliopsida</taxon>
        <taxon>eudicotyledons</taxon>
        <taxon>Gunneridae</taxon>
        <taxon>Pentapetalae</taxon>
        <taxon>asterids</taxon>
        <taxon>lamiids</taxon>
        <taxon>Gentianales</taxon>
        <taxon>Rubiaceae</taxon>
        <taxon>Cinchonoideae</taxon>
        <taxon>Cinchoneae</taxon>
        <taxon>Cinchona</taxon>
    </lineage>
</organism>
<dbReference type="InterPro" id="IPR058017">
    <property type="entry name" value="At3g28540-like_C"/>
</dbReference>
<reference evidence="9 10" key="1">
    <citation type="submission" date="2024-11" db="EMBL/GenBank/DDBJ databases">
        <title>A near-complete genome assembly of Cinchona calisaya.</title>
        <authorList>
            <person name="Lian D.C."/>
            <person name="Zhao X.W."/>
            <person name="Wei L."/>
        </authorList>
    </citation>
    <scope>NUCLEOTIDE SEQUENCE [LARGE SCALE GENOMIC DNA]</scope>
    <source>
        <tissue evidence="9">Nenye</tissue>
    </source>
</reference>
<dbReference type="GO" id="GO:0016020">
    <property type="term" value="C:membrane"/>
    <property type="evidence" value="ECO:0007669"/>
    <property type="project" value="UniProtKB-SubCell"/>
</dbReference>
<dbReference type="Pfam" id="PF25568">
    <property type="entry name" value="AAA_lid_At3g28540"/>
    <property type="match status" value="1"/>
</dbReference>
<evidence type="ECO:0000256" key="1">
    <source>
        <dbReference type="ARBA" id="ARBA00004170"/>
    </source>
</evidence>
<keyword evidence="10" id="KW-1185">Reference proteome</keyword>
<protein>
    <recommendedName>
        <fullName evidence="2">inositol-pentakisphosphate 2-kinase</fullName>
        <ecNumber evidence="2">2.7.1.158</ecNumber>
    </recommendedName>
    <alternativeName>
        <fullName evidence="7">Ins(1,3,4,5,6)P5 2-kinase</fullName>
    </alternativeName>
</protein>
<dbReference type="AlphaFoldDB" id="A0ABD2Z767"/>
<sequence>MAVALTAKDADDWTYRGEGALNLVLAYAGNSPEFVGKVLRIQKIPKNGSQCENGRPALTSHECLLWKDTADLISAPTREIAEQLYVQHIMRPLLGSNHVDAGMRILVSKEFLEAVENNVLSQRPPWRVKAAKVNLLCDSVLLISDHSVFPHGTLKEEFSLCVEIKPKCGFLPTSEFIAEGNAIKRSVTRFKMHQALKLHDSTISEISEYDPLDLFSGSKERLHKAIKALYNTPQNNFRVFLNGSLIFGGLGGGTKSTNYMDGQDFEDALKHVIMAEDGMRTEKFLELITEALFGSGLLDRLLEVQKLDVIDIEGVIHAYYDIVSEPCLVCRKIDANKFPNRYASLHSIPLEQSLKIVRDYLIAATAKDLSMMLTFRTQQRSNVDSPYGILFLKSANQSYDHKVSFIDLDMKPLKKVVYYYELDQQIVSFYVQMAKTEHWLENKANDQEMSGEDESSVIEYSSRTKDIAVIPYINISFSSFLLTNHAMILRKTVVSVDLLCSKCRMKVMKLISKLEGITSIVLDPSKSTVTVIGEADPVCIIKQVRKFRRTAQITSIGPPKEEKKDDKKDSIPSLPKTCQRCEVCCSFHHGHHCSPQNLKRPLCYTSSKTNLRRVSGISPAFLFSHLTIVIDEFEGLSSNQMFEAANLYLGTKISHSTHRIMVNKSAKDQELAVTVDKNQELLEFFQEHTVGLRRPVEWMYTTRCPTALSAGFRNLAYNYLKVDEHILFKEIEEMLIEVQATPVEIAGELMKSDNADTAVHSLIKHLRIKEFKSED</sequence>
<dbReference type="Gene3D" id="6.10.280.40">
    <property type="match status" value="1"/>
</dbReference>
<dbReference type="PANTHER" id="PTHR14456:SF2">
    <property type="entry name" value="INOSITOL-PENTAKISPHOSPHATE 2-KINASE"/>
    <property type="match status" value="1"/>
</dbReference>
<dbReference type="CDD" id="cd00371">
    <property type="entry name" value="HMA"/>
    <property type="match status" value="1"/>
</dbReference>
<accession>A0ABD2Z767</accession>
<evidence type="ECO:0000256" key="4">
    <source>
        <dbReference type="ARBA" id="ARBA00022741"/>
    </source>
</evidence>
<dbReference type="Gene3D" id="3.30.70.100">
    <property type="match status" value="1"/>
</dbReference>
<dbReference type="Pfam" id="PF00403">
    <property type="entry name" value="HMA"/>
    <property type="match status" value="1"/>
</dbReference>
<evidence type="ECO:0000256" key="3">
    <source>
        <dbReference type="ARBA" id="ARBA00022679"/>
    </source>
</evidence>
<evidence type="ECO:0000256" key="2">
    <source>
        <dbReference type="ARBA" id="ARBA00012023"/>
    </source>
</evidence>
<dbReference type="SUPFAM" id="SSF55008">
    <property type="entry name" value="HMA, heavy metal-associated domain"/>
    <property type="match status" value="1"/>
</dbReference>
<evidence type="ECO:0000313" key="10">
    <source>
        <dbReference type="Proteomes" id="UP001630127"/>
    </source>
</evidence>
<dbReference type="PROSITE" id="PS50846">
    <property type="entry name" value="HMA_2"/>
    <property type="match status" value="1"/>
</dbReference>
<dbReference type="GO" id="GO:0005524">
    <property type="term" value="F:ATP binding"/>
    <property type="evidence" value="ECO:0007669"/>
    <property type="project" value="UniProtKB-KW"/>
</dbReference>
<dbReference type="Gene3D" id="3.30.200.110">
    <property type="entry name" value="Inositol-pentakisphosphate 2-kinase, N-lobe"/>
    <property type="match status" value="1"/>
</dbReference>
<dbReference type="EMBL" id="JBJUIK010000011">
    <property type="protein sequence ID" value="KAL3514676.1"/>
    <property type="molecule type" value="Genomic_DNA"/>
</dbReference>
<dbReference type="Pfam" id="PF06090">
    <property type="entry name" value="Ins_P5_2-kin"/>
    <property type="match status" value="1"/>
</dbReference>
<keyword evidence="6" id="KW-0067">ATP-binding</keyword>
<dbReference type="Pfam" id="PF14363">
    <property type="entry name" value="AAA_assoc"/>
    <property type="match status" value="1"/>
</dbReference>
<comment type="caution">
    <text evidence="9">The sequence shown here is derived from an EMBL/GenBank/DDBJ whole genome shotgun (WGS) entry which is preliminary data.</text>
</comment>
<dbReference type="Proteomes" id="UP001630127">
    <property type="component" value="Unassembled WGS sequence"/>
</dbReference>